<reference evidence="5 6" key="1">
    <citation type="submission" date="2020-04" db="EMBL/GenBank/DDBJ databases">
        <title>MicrobeNet Type strains.</title>
        <authorList>
            <person name="Nicholson A.C."/>
        </authorList>
    </citation>
    <scope>NUCLEOTIDE SEQUENCE [LARGE SCALE GENOMIC DNA]</scope>
    <source>
        <strain evidence="5 6">DSM 40738</strain>
    </source>
</reference>
<keyword evidence="6" id="KW-1185">Reference proteome</keyword>
<dbReference type="Pfam" id="PF13845">
    <property type="entry name" value="Septum_form"/>
    <property type="match status" value="1"/>
</dbReference>
<feature type="compositionally biased region" description="Pro residues" evidence="1">
    <location>
        <begin position="19"/>
        <end position="46"/>
    </location>
</feature>
<dbReference type="InterPro" id="IPR026004">
    <property type="entry name" value="Septum_form"/>
</dbReference>
<evidence type="ECO:0000256" key="1">
    <source>
        <dbReference type="SAM" id="MobiDB-lite"/>
    </source>
</evidence>
<feature type="domain" description="Septum formation-related" evidence="4">
    <location>
        <begin position="125"/>
        <end position="236"/>
    </location>
</feature>
<evidence type="ECO:0000259" key="3">
    <source>
        <dbReference type="Pfam" id="PF13828"/>
    </source>
</evidence>
<feature type="region of interest" description="Disordered" evidence="1">
    <location>
        <begin position="1"/>
        <end position="48"/>
    </location>
</feature>
<name>A0AA44DBQ8_STRE0</name>
<proteinExistence type="predicted"/>
<evidence type="ECO:0000256" key="2">
    <source>
        <dbReference type="SAM" id="Phobius"/>
    </source>
</evidence>
<dbReference type="Proteomes" id="UP000570003">
    <property type="component" value="Unassembled WGS sequence"/>
</dbReference>
<feature type="domain" description="DUF4190" evidence="3">
    <location>
        <begin position="52"/>
        <end position="106"/>
    </location>
</feature>
<gene>
    <name evidence="5" type="ORF">HGA06_03930</name>
</gene>
<dbReference type="Pfam" id="PF13828">
    <property type="entry name" value="DUF4190"/>
    <property type="match status" value="1"/>
</dbReference>
<keyword evidence="2" id="KW-0472">Membrane</keyword>
<dbReference type="AlphaFoldDB" id="A0AA44DBQ8"/>
<evidence type="ECO:0000259" key="4">
    <source>
        <dbReference type="Pfam" id="PF13845"/>
    </source>
</evidence>
<dbReference type="EMBL" id="JAAXOU010000022">
    <property type="protein sequence ID" value="NKY13347.1"/>
    <property type="molecule type" value="Genomic_DNA"/>
</dbReference>
<feature type="transmembrane region" description="Helical" evidence="2">
    <location>
        <begin position="52"/>
        <end position="77"/>
    </location>
</feature>
<dbReference type="InterPro" id="IPR025241">
    <property type="entry name" value="DUF4190"/>
</dbReference>
<protein>
    <submittedName>
        <fullName evidence="5">DUF4190 domain-containing protein</fullName>
    </submittedName>
</protein>
<evidence type="ECO:0000313" key="5">
    <source>
        <dbReference type="EMBL" id="NKY13347.1"/>
    </source>
</evidence>
<evidence type="ECO:0000313" key="6">
    <source>
        <dbReference type="Proteomes" id="UP000570003"/>
    </source>
</evidence>
<keyword evidence="2" id="KW-0812">Transmembrane</keyword>
<accession>A0AA44DBQ8</accession>
<comment type="caution">
    <text evidence="5">The sequence shown here is derived from an EMBL/GenBank/DDBJ whole genome shotgun (WGS) entry which is preliminary data.</text>
</comment>
<feature type="transmembrane region" description="Helical" evidence="2">
    <location>
        <begin position="89"/>
        <end position="110"/>
    </location>
</feature>
<organism evidence="5 6">
    <name type="scientific">Streptomyces somaliensis (strain ATCC 33201 / DSM 40738 / JCM 12659 / KCTC 9044 / NCTC 11332 / NRRL B-12077 / IP 733)</name>
    <dbReference type="NCBI Taxonomy" id="1134445"/>
    <lineage>
        <taxon>Bacteria</taxon>
        <taxon>Bacillati</taxon>
        <taxon>Actinomycetota</taxon>
        <taxon>Actinomycetes</taxon>
        <taxon>Kitasatosporales</taxon>
        <taxon>Streptomycetaceae</taxon>
        <taxon>Streptomyces</taxon>
    </lineage>
</organism>
<dbReference type="RefSeq" id="WP_168437619.1">
    <property type="nucleotide sequence ID" value="NZ_JAAXOU010000022.1"/>
</dbReference>
<sequence length="381" mass="39501">MRSAHTFVRHRPDRSAAPVSPPPPGRPAPQWPRPPVPPPPGAPHPPATTDGLAVASLVTGVVCLVPPLGLVLGAVALGRIRRGGRGGRGLAVAGMVLSLVSTLLVAAGFATGAFGKLVDGARGVQEDAAGADSAFGLRTGDCFDQPGGTADQQEVDTVRSVDCAEPHDAEVTGAFELTGDAYPGVPAIEKQAEERCAEVGERYSLDSWAVPENVMTFYHHPTEESWRRIGDRTVTCAFAAQKGKLTGSLRADATTLDSHQLAYLKAVNPLDAVLVAEPEDDPETALGANVAWAGAVERALGGSIARLEGHAFPGASARPVADVVKELEKARGHWARAAKAPDADTFWTHYEPGHGALPLDIGKEARAALGLSTEAPAEPAG</sequence>
<keyword evidence="2" id="KW-1133">Transmembrane helix</keyword>